<dbReference type="EnsemblPlants" id="OB01G41770.1">
    <property type="protein sequence ID" value="OB01G41770.1"/>
    <property type="gene ID" value="OB01G41770"/>
</dbReference>
<reference evidence="1" key="2">
    <citation type="submission" date="2013-04" db="UniProtKB">
        <authorList>
            <consortium name="EnsemblPlants"/>
        </authorList>
    </citation>
    <scope>IDENTIFICATION</scope>
</reference>
<evidence type="ECO:0000313" key="2">
    <source>
        <dbReference type="Proteomes" id="UP000006038"/>
    </source>
</evidence>
<name>J3L4M1_ORYBR</name>
<organism evidence="1">
    <name type="scientific">Oryza brachyantha</name>
    <name type="common">malo sina</name>
    <dbReference type="NCBI Taxonomy" id="4533"/>
    <lineage>
        <taxon>Eukaryota</taxon>
        <taxon>Viridiplantae</taxon>
        <taxon>Streptophyta</taxon>
        <taxon>Embryophyta</taxon>
        <taxon>Tracheophyta</taxon>
        <taxon>Spermatophyta</taxon>
        <taxon>Magnoliopsida</taxon>
        <taxon>Liliopsida</taxon>
        <taxon>Poales</taxon>
        <taxon>Poaceae</taxon>
        <taxon>BOP clade</taxon>
        <taxon>Oryzoideae</taxon>
        <taxon>Oryzeae</taxon>
        <taxon>Oryzinae</taxon>
        <taxon>Oryza</taxon>
    </lineage>
</organism>
<dbReference type="Proteomes" id="UP000006038">
    <property type="component" value="Chromosome 1"/>
</dbReference>
<dbReference type="STRING" id="4533.J3L4M1"/>
<dbReference type="HOGENOM" id="CLU_971034_0_0_1"/>
<dbReference type="PANTHER" id="PTHR47150:SF5">
    <property type="entry name" value="OS07G0546750 PROTEIN"/>
    <property type="match status" value="1"/>
</dbReference>
<sequence>MLRWREKMTQVQQSLADKKLEAARLNNETSHEQTKCKMLDTYTQLMLAPSAQLTAEALDERNKALESLRLALFPKFCIYMHNIPYSMTLLPSATTFFATRHYPATHTLYCLIFVTAAMDGDDNIDPIYLYSIDEYLQEQAIMDDLGIHLISEMQSIADGLQGGRVQCGHRRYVDRPREEARQQLMDDYFSPNPVYNEVQFRRRFRMRKTLFLKIVEALSGWSEYFTLRPDALNRLGFSPIHKCIVATRQLAYGGSVDQQDEYLKMGKSTGVECLKIFVKGVIAVYGG</sequence>
<dbReference type="Gramene" id="OB01G41770.1">
    <property type="protein sequence ID" value="OB01G41770.1"/>
    <property type="gene ID" value="OB01G41770"/>
</dbReference>
<proteinExistence type="predicted"/>
<evidence type="ECO:0000313" key="1">
    <source>
        <dbReference type="EnsemblPlants" id="OB01G41770.1"/>
    </source>
</evidence>
<reference evidence="1" key="1">
    <citation type="journal article" date="2013" name="Nat. Commun.">
        <title>Whole-genome sequencing of Oryza brachyantha reveals mechanisms underlying Oryza genome evolution.</title>
        <authorList>
            <person name="Chen J."/>
            <person name="Huang Q."/>
            <person name="Gao D."/>
            <person name="Wang J."/>
            <person name="Lang Y."/>
            <person name="Liu T."/>
            <person name="Li B."/>
            <person name="Bai Z."/>
            <person name="Luis Goicoechea J."/>
            <person name="Liang C."/>
            <person name="Chen C."/>
            <person name="Zhang W."/>
            <person name="Sun S."/>
            <person name="Liao Y."/>
            <person name="Zhang X."/>
            <person name="Yang L."/>
            <person name="Song C."/>
            <person name="Wang M."/>
            <person name="Shi J."/>
            <person name="Liu G."/>
            <person name="Liu J."/>
            <person name="Zhou H."/>
            <person name="Zhou W."/>
            <person name="Yu Q."/>
            <person name="An N."/>
            <person name="Chen Y."/>
            <person name="Cai Q."/>
            <person name="Wang B."/>
            <person name="Liu B."/>
            <person name="Min J."/>
            <person name="Huang Y."/>
            <person name="Wu H."/>
            <person name="Li Z."/>
            <person name="Zhang Y."/>
            <person name="Yin Y."/>
            <person name="Song W."/>
            <person name="Jiang J."/>
            <person name="Jackson S.A."/>
            <person name="Wing R.A."/>
            <person name="Wang J."/>
            <person name="Chen M."/>
        </authorList>
    </citation>
    <scope>NUCLEOTIDE SEQUENCE [LARGE SCALE GENOMIC DNA]</scope>
    <source>
        <strain evidence="1">cv. IRGC 101232</strain>
    </source>
</reference>
<dbReference type="eggNOG" id="ENOG502QR5Z">
    <property type="taxonomic scope" value="Eukaryota"/>
</dbReference>
<dbReference type="PANTHER" id="PTHR47150">
    <property type="entry name" value="OS12G0169200 PROTEIN"/>
    <property type="match status" value="1"/>
</dbReference>
<dbReference type="AlphaFoldDB" id="J3L4M1"/>
<protein>
    <submittedName>
        <fullName evidence="1">Uncharacterized protein</fullName>
    </submittedName>
</protein>
<keyword evidence="2" id="KW-1185">Reference proteome</keyword>
<accession>J3L4M1</accession>